<evidence type="ECO:0000256" key="2">
    <source>
        <dbReference type="SAM" id="MobiDB-lite"/>
    </source>
</evidence>
<dbReference type="InterPro" id="IPR002035">
    <property type="entry name" value="VWF_A"/>
</dbReference>
<dbReference type="Proteomes" id="UP001070238">
    <property type="component" value="Unassembled WGS sequence"/>
</dbReference>
<dbReference type="InterPro" id="IPR036465">
    <property type="entry name" value="vWFA_dom_sf"/>
</dbReference>
<name>A0A9Q4CBU9_9CORY</name>
<dbReference type="Pfam" id="PF13519">
    <property type="entry name" value="VWA_2"/>
    <property type="match status" value="1"/>
</dbReference>
<dbReference type="PANTHER" id="PTHR35023:SF1">
    <property type="entry name" value="MG-PROTOPORPHYRIN IX CHELATASE"/>
    <property type="match status" value="1"/>
</dbReference>
<evidence type="ECO:0000256" key="1">
    <source>
        <dbReference type="ARBA" id="ARBA00005799"/>
    </source>
</evidence>
<evidence type="ECO:0000313" key="4">
    <source>
        <dbReference type="EMBL" id="MCX7537287.1"/>
    </source>
</evidence>
<dbReference type="Gene3D" id="3.40.50.410">
    <property type="entry name" value="von Willebrand factor, type A domain"/>
    <property type="match status" value="1"/>
</dbReference>
<organism evidence="4 5">
    <name type="scientific">Corynebacterium antarcticum</name>
    <dbReference type="NCBI Taxonomy" id="2800405"/>
    <lineage>
        <taxon>Bacteria</taxon>
        <taxon>Bacillati</taxon>
        <taxon>Actinomycetota</taxon>
        <taxon>Actinomycetes</taxon>
        <taxon>Mycobacteriales</taxon>
        <taxon>Corynebacteriaceae</taxon>
        <taxon>Corynebacterium</taxon>
    </lineage>
</organism>
<reference evidence="4" key="1">
    <citation type="submission" date="2022-11" db="EMBL/GenBank/DDBJ databases">
        <title>Corynebacterium sp. isolated from Penguins.</title>
        <authorList>
            <person name="Sedlar K."/>
            <person name="Svec P."/>
        </authorList>
    </citation>
    <scope>NUCLEOTIDE SEQUENCE</scope>
    <source>
        <strain evidence="4">P5875</strain>
    </source>
</reference>
<dbReference type="InterPro" id="IPR041702">
    <property type="entry name" value="BchD/ChlD_VWA"/>
</dbReference>
<gene>
    <name evidence="4" type="ORF">OS123_01830</name>
</gene>
<dbReference type="CDD" id="cd01451">
    <property type="entry name" value="vWA_Magnesium_chelatase"/>
    <property type="match status" value="1"/>
</dbReference>
<feature type="region of interest" description="Disordered" evidence="2">
    <location>
        <begin position="1"/>
        <end position="43"/>
    </location>
</feature>
<dbReference type="EMBL" id="JAPMKX010000001">
    <property type="protein sequence ID" value="MCX7537287.1"/>
    <property type="molecule type" value="Genomic_DNA"/>
</dbReference>
<proteinExistence type="inferred from homology"/>
<feature type="domain" description="VWFA" evidence="3">
    <location>
        <begin position="101"/>
        <end position="231"/>
    </location>
</feature>
<dbReference type="AlphaFoldDB" id="A0A9Q4CBU9"/>
<protein>
    <submittedName>
        <fullName evidence="4">VWA domain-containing protein</fullName>
    </submittedName>
</protein>
<dbReference type="PANTHER" id="PTHR35023">
    <property type="entry name" value="CHELATASE-RELATED"/>
    <property type="match status" value="1"/>
</dbReference>
<dbReference type="PROSITE" id="PS50234">
    <property type="entry name" value="VWFA"/>
    <property type="match status" value="1"/>
</dbReference>
<dbReference type="SMART" id="SM00327">
    <property type="entry name" value="VWA"/>
    <property type="match status" value="1"/>
</dbReference>
<evidence type="ECO:0000259" key="3">
    <source>
        <dbReference type="PROSITE" id="PS50234"/>
    </source>
</evidence>
<dbReference type="InterPro" id="IPR052989">
    <property type="entry name" value="Mg-chelatase_DI-like"/>
</dbReference>
<comment type="caution">
    <text evidence="4">The sequence shown here is derived from an EMBL/GenBank/DDBJ whole genome shotgun (WGS) entry which is preliminary data.</text>
</comment>
<accession>A0A9Q4CBU9</accession>
<evidence type="ECO:0000313" key="5">
    <source>
        <dbReference type="Proteomes" id="UP001070238"/>
    </source>
</evidence>
<dbReference type="SUPFAM" id="SSF53300">
    <property type="entry name" value="vWA-like"/>
    <property type="match status" value="1"/>
</dbReference>
<sequence length="279" mass="29360">MNRPNSRPPTGRQVAPNRAPPFVPRVLRRKGAGDEGIPGRRSKAWSAQGQNVRAIPGGRGLNVVGSVLAAAERGAGIVDGMIDFRPEDLRGSLRRGMESNLIVFVVDASGSMAGRDRLAAVTGAVVSMLRDAYQRRDRIAVISVRGSAPEILLPPTGSTVTAVRRLEGAPTGGRTPLGEGLMMAHDLIEREHRREPGRRALLVVLSDGRATGASGTAGVRRAAAVIRERGLAGSLVIDCERAGRIRLGLAADLAKRLEGVCVRLDEVSADSVAGVIEAV</sequence>
<comment type="similarity">
    <text evidence="1">Belongs to the Mg-chelatase subunits D/I family.</text>
</comment>
<dbReference type="RefSeq" id="WP_234034460.1">
    <property type="nucleotide sequence ID" value="NZ_JAENIP020000001.1"/>
</dbReference>